<gene>
    <name evidence="4" type="ORF">AT728_32860</name>
</gene>
<proteinExistence type="predicted"/>
<dbReference type="OrthoDB" id="5477158at2"/>
<dbReference type="STRING" id="1765722.AT728_32860"/>
<feature type="region of interest" description="Disordered" evidence="3">
    <location>
        <begin position="23"/>
        <end position="47"/>
    </location>
</feature>
<protein>
    <recommendedName>
        <fullName evidence="6">Tetratricopeptide repeat protein</fullName>
    </recommendedName>
</protein>
<evidence type="ECO:0008006" key="6">
    <source>
        <dbReference type="Google" id="ProtNLM"/>
    </source>
</evidence>
<accession>A0A0W7WSD5</accession>
<sequence length="436" mass="47039">MRRLGVVVALAVTLTATAVIVGGAGDKGRPSTTAAPPLRYPAAPDGLPAGDLDRGVTVLRDRVRESPRDFRSWAALGSAYVEQARTHADPTRYAEADRALGRALRLRPGYDGALAGRAALAAARHDFTGALRYADRALAANAYNERALASRIDALVELGSYDRALRAARTADARRPGIPVFTRYAYVRELRGDVTGARAALERALGSAREPDDIAYVATALAQLAWRQGHYVEAARRCAVALRAEPAYVPALETRGRVRAARGETAAAVADLREVVARQPLPGHLVTLGELYEVRGDRERAREQYALITAWTELARANGVNADLDTALAAADHGDRTTALAAARAEWGRRHTVHTADALAWALHGAGRDKEALRYARRATATGFREAPFFYHRAVIEHRAGSARAARHWLRAALDLNPGFSPVGARDAVRLQKELG</sequence>
<dbReference type="PANTHER" id="PTHR44858">
    <property type="entry name" value="TETRATRICOPEPTIDE REPEAT PROTEIN 6"/>
    <property type="match status" value="1"/>
</dbReference>
<dbReference type="AlphaFoldDB" id="A0A0W7WSD5"/>
<dbReference type="PANTHER" id="PTHR44858:SF1">
    <property type="entry name" value="UDP-N-ACETYLGLUCOSAMINE--PEPTIDE N-ACETYLGLUCOSAMINYLTRANSFERASE SPINDLY-RELATED"/>
    <property type="match status" value="1"/>
</dbReference>
<comment type="caution">
    <text evidence="4">The sequence shown here is derived from an EMBL/GenBank/DDBJ whole genome shotgun (WGS) entry which is preliminary data.</text>
</comment>
<evidence type="ECO:0000256" key="3">
    <source>
        <dbReference type="SAM" id="MobiDB-lite"/>
    </source>
</evidence>
<dbReference type="SMART" id="SM00028">
    <property type="entry name" value="TPR"/>
    <property type="match status" value="5"/>
</dbReference>
<dbReference type="InterPro" id="IPR050498">
    <property type="entry name" value="Ycf3"/>
</dbReference>
<dbReference type="Proteomes" id="UP000054804">
    <property type="component" value="Unassembled WGS sequence"/>
</dbReference>
<dbReference type="EMBL" id="LOCL01000074">
    <property type="protein sequence ID" value="KUF13555.1"/>
    <property type="molecule type" value="Genomic_DNA"/>
</dbReference>
<dbReference type="InterPro" id="IPR019734">
    <property type="entry name" value="TPR_rpt"/>
</dbReference>
<keyword evidence="1" id="KW-0677">Repeat</keyword>
<dbReference type="SUPFAM" id="SSF48452">
    <property type="entry name" value="TPR-like"/>
    <property type="match status" value="2"/>
</dbReference>
<evidence type="ECO:0000313" key="5">
    <source>
        <dbReference type="Proteomes" id="UP000054804"/>
    </source>
</evidence>
<organism evidence="4 5">
    <name type="scientific">Streptomyces silvensis</name>
    <dbReference type="NCBI Taxonomy" id="1765722"/>
    <lineage>
        <taxon>Bacteria</taxon>
        <taxon>Bacillati</taxon>
        <taxon>Actinomycetota</taxon>
        <taxon>Actinomycetes</taxon>
        <taxon>Kitasatosporales</taxon>
        <taxon>Streptomycetaceae</taxon>
        <taxon>Streptomyces</taxon>
    </lineage>
</organism>
<reference evidence="4 5" key="1">
    <citation type="submission" date="2015-12" db="EMBL/GenBank/DDBJ databases">
        <title>Draft genome sequence of Streptomyces silvensis ATCC 53525, a producer of novel hormone antagonists.</title>
        <authorList>
            <person name="Johnston C.W."/>
            <person name="Li Y."/>
            <person name="Magarvey N.A."/>
        </authorList>
    </citation>
    <scope>NUCLEOTIDE SEQUENCE [LARGE SCALE GENOMIC DNA]</scope>
    <source>
        <strain evidence="4 5">ATCC 53525</strain>
    </source>
</reference>
<name>A0A0W7WSD5_9ACTN</name>
<keyword evidence="5" id="KW-1185">Reference proteome</keyword>
<evidence type="ECO:0000256" key="2">
    <source>
        <dbReference type="ARBA" id="ARBA00022803"/>
    </source>
</evidence>
<dbReference type="Gene3D" id="1.25.40.10">
    <property type="entry name" value="Tetratricopeptide repeat domain"/>
    <property type="match status" value="3"/>
</dbReference>
<keyword evidence="2" id="KW-0802">TPR repeat</keyword>
<dbReference type="InterPro" id="IPR011990">
    <property type="entry name" value="TPR-like_helical_dom_sf"/>
</dbReference>
<evidence type="ECO:0000256" key="1">
    <source>
        <dbReference type="ARBA" id="ARBA00022737"/>
    </source>
</evidence>
<evidence type="ECO:0000313" key="4">
    <source>
        <dbReference type="EMBL" id="KUF13555.1"/>
    </source>
</evidence>